<dbReference type="PROSITE" id="PS51186">
    <property type="entry name" value="GNAT"/>
    <property type="match status" value="1"/>
</dbReference>
<dbReference type="Pfam" id="PF13302">
    <property type="entry name" value="Acetyltransf_3"/>
    <property type="match status" value="1"/>
</dbReference>
<evidence type="ECO:0000313" key="2">
    <source>
        <dbReference type="EMBL" id="GAA4463747.1"/>
    </source>
</evidence>
<dbReference type="Gene3D" id="3.40.630.30">
    <property type="match status" value="1"/>
</dbReference>
<reference evidence="3" key="1">
    <citation type="journal article" date="2019" name="Int. J. Syst. Evol. Microbiol.">
        <title>The Global Catalogue of Microorganisms (GCM) 10K type strain sequencing project: providing services to taxonomists for standard genome sequencing and annotation.</title>
        <authorList>
            <consortium name="The Broad Institute Genomics Platform"/>
            <consortium name="The Broad Institute Genome Sequencing Center for Infectious Disease"/>
            <person name="Wu L."/>
            <person name="Ma J."/>
        </authorList>
    </citation>
    <scope>NUCLEOTIDE SEQUENCE [LARGE SCALE GENOMIC DNA]</scope>
    <source>
        <strain evidence="3">JCM 32105</strain>
    </source>
</reference>
<dbReference type="SUPFAM" id="SSF55729">
    <property type="entry name" value="Acyl-CoA N-acyltransferases (Nat)"/>
    <property type="match status" value="1"/>
</dbReference>
<evidence type="ECO:0000259" key="1">
    <source>
        <dbReference type="PROSITE" id="PS51186"/>
    </source>
</evidence>
<dbReference type="InterPro" id="IPR016181">
    <property type="entry name" value="Acyl_CoA_acyltransferase"/>
</dbReference>
<organism evidence="2 3">
    <name type="scientific">Nemorincola caseinilytica</name>
    <dbReference type="NCBI Taxonomy" id="2054315"/>
    <lineage>
        <taxon>Bacteria</taxon>
        <taxon>Pseudomonadati</taxon>
        <taxon>Bacteroidota</taxon>
        <taxon>Chitinophagia</taxon>
        <taxon>Chitinophagales</taxon>
        <taxon>Chitinophagaceae</taxon>
        <taxon>Nemorincola</taxon>
    </lineage>
</organism>
<gene>
    <name evidence="2" type="ORF">GCM10023093_12880</name>
</gene>
<dbReference type="InterPro" id="IPR000182">
    <property type="entry name" value="GNAT_dom"/>
</dbReference>
<feature type="domain" description="N-acetyltransferase" evidence="1">
    <location>
        <begin position="17"/>
        <end position="174"/>
    </location>
</feature>
<dbReference type="RefSeq" id="WP_345080305.1">
    <property type="nucleotide sequence ID" value="NZ_BAABFA010000008.1"/>
</dbReference>
<dbReference type="EMBL" id="BAABFA010000008">
    <property type="protein sequence ID" value="GAA4463747.1"/>
    <property type="molecule type" value="Genomic_DNA"/>
</dbReference>
<comment type="caution">
    <text evidence="2">The sequence shown here is derived from an EMBL/GenBank/DDBJ whole genome shotgun (WGS) entry which is preliminary data.</text>
</comment>
<name>A0ABP8N9T4_9BACT</name>
<dbReference type="Proteomes" id="UP001500067">
    <property type="component" value="Unassembled WGS sequence"/>
</dbReference>
<dbReference type="PANTHER" id="PTHR43792:SF1">
    <property type="entry name" value="N-ACETYLTRANSFERASE DOMAIN-CONTAINING PROTEIN"/>
    <property type="match status" value="1"/>
</dbReference>
<sequence>MLTVNFTPFPELVTERLVLRRVTHADAPEILFIRSDAQMMEYVKRPICANMDEAIAFIDRVDGTIDSNDCISWGICLREDRTKMIGTTAIWRLMKEHYRGELGYALMTQYQGRGLMQEALTAVLNYGFGTMGLHTIEANIDPGNTASQRVLERCGFVQEGYQRENYFYEGVFYDTACFAILTPLKG</sequence>
<protein>
    <submittedName>
        <fullName evidence="2">GNAT family protein</fullName>
    </submittedName>
</protein>
<dbReference type="PANTHER" id="PTHR43792">
    <property type="entry name" value="GNAT FAMILY, PUTATIVE (AFU_ORTHOLOGUE AFUA_3G00765)-RELATED-RELATED"/>
    <property type="match status" value="1"/>
</dbReference>
<accession>A0ABP8N9T4</accession>
<evidence type="ECO:0000313" key="3">
    <source>
        <dbReference type="Proteomes" id="UP001500067"/>
    </source>
</evidence>
<keyword evidence="3" id="KW-1185">Reference proteome</keyword>
<proteinExistence type="predicted"/>
<dbReference type="InterPro" id="IPR051531">
    <property type="entry name" value="N-acetyltransferase"/>
</dbReference>